<evidence type="ECO:0000256" key="2">
    <source>
        <dbReference type="ARBA" id="ARBA00022448"/>
    </source>
</evidence>
<dbReference type="PANTHER" id="PTHR33910:SF1">
    <property type="entry name" value="PROTEIN TRANSLOCASE SUBUNIT SECE"/>
    <property type="match status" value="1"/>
</dbReference>
<dbReference type="InterPro" id="IPR038379">
    <property type="entry name" value="SecE_sf"/>
</dbReference>
<dbReference type="RefSeq" id="WP_371393817.1">
    <property type="nucleotide sequence ID" value="NZ_CP163421.1"/>
</dbReference>
<dbReference type="PANTHER" id="PTHR33910">
    <property type="entry name" value="PROTEIN TRANSLOCASE SUBUNIT SECE"/>
    <property type="match status" value="1"/>
</dbReference>
<name>A0ABV9NDL8_9PROT</name>
<keyword evidence="2 9" id="KW-0813">Transport</keyword>
<proteinExistence type="inferred from homology"/>
<evidence type="ECO:0000256" key="8">
    <source>
        <dbReference type="ARBA" id="ARBA00023136"/>
    </source>
</evidence>
<evidence type="ECO:0000256" key="1">
    <source>
        <dbReference type="ARBA" id="ARBA00004370"/>
    </source>
</evidence>
<evidence type="ECO:0000256" key="10">
    <source>
        <dbReference type="SAM" id="MobiDB-lite"/>
    </source>
</evidence>
<dbReference type="EMBL" id="JBHSGQ010000002">
    <property type="protein sequence ID" value="MFC4724653.1"/>
    <property type="molecule type" value="Genomic_DNA"/>
</dbReference>
<keyword evidence="8 9" id="KW-0472">Membrane</keyword>
<comment type="subcellular location">
    <subcellularLocation>
        <location evidence="9">Cell membrane</location>
        <topology evidence="9">Single-pass membrane protein</topology>
    </subcellularLocation>
    <subcellularLocation>
        <location evidence="1">Membrane</location>
    </subcellularLocation>
</comment>
<feature type="transmembrane region" description="Helical" evidence="9">
    <location>
        <begin position="80"/>
        <end position="108"/>
    </location>
</feature>
<comment type="similarity">
    <text evidence="9">Belongs to the SecE/SEC61-gamma family.</text>
</comment>
<evidence type="ECO:0000313" key="11">
    <source>
        <dbReference type="EMBL" id="MFC4724653.1"/>
    </source>
</evidence>
<organism evidence="11 12">
    <name type="scientific">Glycocaulis abyssi</name>
    <dbReference type="NCBI Taxonomy" id="1433403"/>
    <lineage>
        <taxon>Bacteria</taxon>
        <taxon>Pseudomonadati</taxon>
        <taxon>Pseudomonadota</taxon>
        <taxon>Alphaproteobacteria</taxon>
        <taxon>Maricaulales</taxon>
        <taxon>Maricaulaceae</taxon>
        <taxon>Glycocaulis</taxon>
    </lineage>
</organism>
<keyword evidence="3 9" id="KW-1003">Cell membrane</keyword>
<evidence type="ECO:0000256" key="3">
    <source>
        <dbReference type="ARBA" id="ARBA00022475"/>
    </source>
</evidence>
<keyword evidence="12" id="KW-1185">Reference proteome</keyword>
<dbReference type="HAMAP" id="MF_00422">
    <property type="entry name" value="SecE"/>
    <property type="match status" value="1"/>
</dbReference>
<dbReference type="NCBIfam" id="TIGR00964">
    <property type="entry name" value="secE_bact"/>
    <property type="match status" value="1"/>
</dbReference>
<keyword evidence="7 9" id="KW-0811">Translocation</keyword>
<evidence type="ECO:0000256" key="4">
    <source>
        <dbReference type="ARBA" id="ARBA00022692"/>
    </source>
</evidence>
<keyword evidence="5 9" id="KW-0653">Protein transport</keyword>
<comment type="caution">
    <text evidence="11">The sequence shown here is derived from an EMBL/GenBank/DDBJ whole genome shotgun (WGS) entry which is preliminary data.</text>
</comment>
<protein>
    <recommendedName>
        <fullName evidence="9">Protein translocase subunit SecE</fullName>
    </recommendedName>
</protein>
<evidence type="ECO:0000256" key="6">
    <source>
        <dbReference type="ARBA" id="ARBA00022989"/>
    </source>
</evidence>
<dbReference type="InterPro" id="IPR001901">
    <property type="entry name" value="Translocase_SecE/Sec61-g"/>
</dbReference>
<keyword evidence="4 9" id="KW-0812">Transmembrane</keyword>
<evidence type="ECO:0000256" key="7">
    <source>
        <dbReference type="ARBA" id="ARBA00023010"/>
    </source>
</evidence>
<evidence type="ECO:0000256" key="9">
    <source>
        <dbReference type="HAMAP-Rule" id="MF_00422"/>
    </source>
</evidence>
<comment type="subunit">
    <text evidence="9">Component of the Sec protein translocase complex. Heterotrimer consisting of SecY, SecE and SecG subunits. The heterotrimers can form oligomers, although 1 heterotrimer is thought to be able to translocate proteins. Interacts with the ribosome. Interacts with SecDF, and other proteins may be involved. Interacts with SecA.</text>
</comment>
<accession>A0ABV9NDL8</accession>
<keyword evidence="6 9" id="KW-1133">Transmembrane helix</keyword>
<gene>
    <name evidence="9 11" type="primary">secE</name>
    <name evidence="11" type="ORF">ACFPB0_05065</name>
</gene>
<dbReference type="Pfam" id="PF00584">
    <property type="entry name" value="SecE"/>
    <property type="match status" value="1"/>
</dbReference>
<evidence type="ECO:0000313" key="12">
    <source>
        <dbReference type="Proteomes" id="UP001596024"/>
    </source>
</evidence>
<evidence type="ECO:0000256" key="5">
    <source>
        <dbReference type="ARBA" id="ARBA00022927"/>
    </source>
</evidence>
<dbReference type="Proteomes" id="UP001596024">
    <property type="component" value="Unassembled WGS sequence"/>
</dbReference>
<reference evidence="12" key="1">
    <citation type="journal article" date="2019" name="Int. J. Syst. Evol. Microbiol.">
        <title>The Global Catalogue of Microorganisms (GCM) 10K type strain sequencing project: providing services to taxonomists for standard genome sequencing and annotation.</title>
        <authorList>
            <consortium name="The Broad Institute Genomics Platform"/>
            <consortium name="The Broad Institute Genome Sequencing Center for Infectious Disease"/>
            <person name="Wu L."/>
            <person name="Ma J."/>
        </authorList>
    </citation>
    <scope>NUCLEOTIDE SEQUENCE [LARGE SCALE GENOMIC DNA]</scope>
    <source>
        <strain evidence="12">CCUG 62981</strain>
    </source>
</reference>
<dbReference type="PRINTS" id="PR01650">
    <property type="entry name" value="SECETRNLCASE"/>
</dbReference>
<dbReference type="InterPro" id="IPR005807">
    <property type="entry name" value="SecE_bac"/>
</dbReference>
<dbReference type="Gene3D" id="1.20.5.1030">
    <property type="entry name" value="Preprotein translocase secy subunit"/>
    <property type="match status" value="1"/>
</dbReference>
<sequence length="112" mass="11663">MRDDPAHPNLSLKEAMAKAGKTGQPARTGATGQGSGTASGGSSAPARKKTTNPFRFLGEVRQEGRKVTWTSRGETIVSSIFVLVLSVIAAIFFFGVDSLIGLIVNFLLGLGA</sequence>
<comment type="function">
    <text evidence="9">Essential subunit of the Sec protein translocation channel SecYEG. Clamps together the 2 halves of SecY. May contact the channel plug during translocation.</text>
</comment>
<feature type="region of interest" description="Disordered" evidence="10">
    <location>
        <begin position="1"/>
        <end position="55"/>
    </location>
</feature>